<keyword evidence="1" id="KW-0732">Signal</keyword>
<evidence type="ECO:0000313" key="2">
    <source>
        <dbReference type="EMBL" id="SSX01470.1"/>
    </source>
</evidence>
<proteinExistence type="predicted"/>
<dbReference type="Gene3D" id="2.70.220.10">
    <property type="entry name" value="Ganglioside GM2 activator"/>
    <property type="match status" value="1"/>
</dbReference>
<dbReference type="VEuPathDB" id="VectorBase:CSON005529"/>
<name>A0A336KKC7_CULSO</name>
<reference evidence="2" key="1">
    <citation type="submission" date="2018-04" db="EMBL/GenBank/DDBJ databases">
        <authorList>
            <person name="Go L.Y."/>
            <person name="Mitchell J.A."/>
        </authorList>
    </citation>
    <scope>NUCLEOTIDE SEQUENCE</scope>
    <source>
        <tissue evidence="2">Whole organism</tissue>
    </source>
</reference>
<evidence type="ECO:0000313" key="3">
    <source>
        <dbReference type="EMBL" id="SSX21850.1"/>
    </source>
</evidence>
<dbReference type="EMBL" id="UFQT01000217">
    <property type="protein sequence ID" value="SSX21850.1"/>
    <property type="molecule type" value="Genomic_DNA"/>
</dbReference>
<dbReference type="InterPro" id="IPR036846">
    <property type="entry name" value="GM2-AP_sf"/>
</dbReference>
<evidence type="ECO:0000256" key="1">
    <source>
        <dbReference type="ARBA" id="ARBA00022729"/>
    </source>
</evidence>
<dbReference type="AlphaFoldDB" id="A0A336KKC7"/>
<sequence>MISGVKTSSIIRTIYIESVNFCPNNNKLPARFKNITFKNLPGRVVLSIQINVTETLKAPLEYSAHGERCDMQKTNCIKKNSPPSSDFCPVWNTIYGQFKEVQLWASKVKPPVTKCPIQKNFYEVTDLEVDYRNIINLIPIRDGRFNFKYEIFDRKNGNRRLAACFLVSSKVQMSSSRQRSKN</sequence>
<protein>
    <submittedName>
        <fullName evidence="2">CSON005529 protein</fullName>
    </submittedName>
</protein>
<dbReference type="EMBL" id="UFQS01000217">
    <property type="protein sequence ID" value="SSX01470.1"/>
    <property type="molecule type" value="Genomic_DNA"/>
</dbReference>
<reference evidence="3" key="2">
    <citation type="submission" date="2018-07" db="EMBL/GenBank/DDBJ databases">
        <authorList>
            <person name="Quirk P.G."/>
            <person name="Krulwich T.A."/>
        </authorList>
    </citation>
    <scope>NUCLEOTIDE SEQUENCE</scope>
</reference>
<accession>A0A336KKC7</accession>
<gene>
    <name evidence="2" type="primary">CSON005529</name>
</gene>
<organism evidence="2">
    <name type="scientific">Culicoides sonorensis</name>
    <name type="common">Biting midge</name>
    <dbReference type="NCBI Taxonomy" id="179676"/>
    <lineage>
        <taxon>Eukaryota</taxon>
        <taxon>Metazoa</taxon>
        <taxon>Ecdysozoa</taxon>
        <taxon>Arthropoda</taxon>
        <taxon>Hexapoda</taxon>
        <taxon>Insecta</taxon>
        <taxon>Pterygota</taxon>
        <taxon>Neoptera</taxon>
        <taxon>Endopterygota</taxon>
        <taxon>Diptera</taxon>
        <taxon>Nematocera</taxon>
        <taxon>Chironomoidea</taxon>
        <taxon>Ceratopogonidae</taxon>
        <taxon>Ceratopogoninae</taxon>
        <taxon>Culicoides</taxon>
        <taxon>Monoculicoides</taxon>
    </lineage>
</organism>